<dbReference type="AlphaFoldDB" id="A0A164RPR4"/>
<sequence>MSKDGEDGEGRGESDDAYDEEEGGQGRWDVESRLRRWTSLSTRARHDEGYEDGEGEGDGDDDVPQFFWESQYSVPVKNKKGRYLLRFIHGYQFFCYTRVHPYDDGNEGDDDEWIDGLERRRETEVERRGGGGMRWRESALTSEGDEETSAMAASMEGTTRMREYSS</sequence>
<keyword evidence="3" id="KW-1185">Reference proteome</keyword>
<evidence type="ECO:0000256" key="1">
    <source>
        <dbReference type="SAM" id="MobiDB-lite"/>
    </source>
</evidence>
<organism evidence="2 3">
    <name type="scientific">Sistotremastrum niveocremeum HHB9708</name>
    <dbReference type="NCBI Taxonomy" id="1314777"/>
    <lineage>
        <taxon>Eukaryota</taxon>
        <taxon>Fungi</taxon>
        <taxon>Dikarya</taxon>
        <taxon>Basidiomycota</taxon>
        <taxon>Agaricomycotina</taxon>
        <taxon>Agaricomycetes</taxon>
        <taxon>Sistotremastrales</taxon>
        <taxon>Sistotremastraceae</taxon>
        <taxon>Sertulicium</taxon>
        <taxon>Sertulicium niveocremeum</taxon>
    </lineage>
</organism>
<feature type="region of interest" description="Disordered" evidence="1">
    <location>
        <begin position="1"/>
        <end position="27"/>
    </location>
</feature>
<accession>A0A164RPR4</accession>
<reference evidence="2 3" key="1">
    <citation type="journal article" date="2016" name="Mol. Biol. Evol.">
        <title>Comparative Genomics of Early-Diverging Mushroom-Forming Fungi Provides Insights into the Origins of Lignocellulose Decay Capabilities.</title>
        <authorList>
            <person name="Nagy L.G."/>
            <person name="Riley R."/>
            <person name="Tritt A."/>
            <person name="Adam C."/>
            <person name="Daum C."/>
            <person name="Floudas D."/>
            <person name="Sun H."/>
            <person name="Yadav J.S."/>
            <person name="Pangilinan J."/>
            <person name="Larsson K.H."/>
            <person name="Matsuura K."/>
            <person name="Barry K."/>
            <person name="Labutti K."/>
            <person name="Kuo R."/>
            <person name="Ohm R.A."/>
            <person name="Bhattacharya S.S."/>
            <person name="Shirouzu T."/>
            <person name="Yoshinaga Y."/>
            <person name="Martin F.M."/>
            <person name="Grigoriev I.V."/>
            <person name="Hibbett D.S."/>
        </authorList>
    </citation>
    <scope>NUCLEOTIDE SEQUENCE [LARGE SCALE GENOMIC DNA]</scope>
    <source>
        <strain evidence="2 3">HHB9708</strain>
    </source>
</reference>
<evidence type="ECO:0000313" key="2">
    <source>
        <dbReference type="EMBL" id="KZS90759.1"/>
    </source>
</evidence>
<gene>
    <name evidence="2" type="ORF">SISNIDRAFT_518849</name>
</gene>
<protein>
    <submittedName>
        <fullName evidence="2">Uncharacterized protein</fullName>
    </submittedName>
</protein>
<feature type="region of interest" description="Disordered" evidence="1">
    <location>
        <begin position="126"/>
        <end position="166"/>
    </location>
</feature>
<feature type="compositionally biased region" description="Basic and acidic residues" evidence="1">
    <location>
        <begin position="1"/>
        <end position="14"/>
    </location>
</feature>
<name>A0A164RPR4_9AGAM</name>
<proteinExistence type="predicted"/>
<dbReference type="EMBL" id="KV419419">
    <property type="protein sequence ID" value="KZS90759.1"/>
    <property type="molecule type" value="Genomic_DNA"/>
</dbReference>
<feature type="compositionally biased region" description="Basic and acidic residues" evidence="1">
    <location>
        <begin position="126"/>
        <end position="137"/>
    </location>
</feature>
<evidence type="ECO:0000313" key="3">
    <source>
        <dbReference type="Proteomes" id="UP000076722"/>
    </source>
</evidence>
<dbReference type="Proteomes" id="UP000076722">
    <property type="component" value="Unassembled WGS sequence"/>
</dbReference>
<feature type="region of interest" description="Disordered" evidence="1">
    <location>
        <begin position="44"/>
        <end position="64"/>
    </location>
</feature>
<feature type="compositionally biased region" description="Acidic residues" evidence="1">
    <location>
        <begin position="49"/>
        <end position="63"/>
    </location>
</feature>